<evidence type="ECO:0000313" key="2">
    <source>
        <dbReference type="EMBL" id="CAL1290933.1"/>
    </source>
</evidence>
<feature type="region of interest" description="Disordered" evidence="1">
    <location>
        <begin position="603"/>
        <end position="623"/>
    </location>
</feature>
<feature type="compositionally biased region" description="Polar residues" evidence="1">
    <location>
        <begin position="1769"/>
        <end position="1779"/>
    </location>
</feature>
<feature type="compositionally biased region" description="Basic and acidic residues" evidence="1">
    <location>
        <begin position="1600"/>
        <end position="1611"/>
    </location>
</feature>
<feature type="region of interest" description="Disordered" evidence="1">
    <location>
        <begin position="492"/>
        <end position="572"/>
    </location>
</feature>
<feature type="compositionally biased region" description="Basic residues" evidence="1">
    <location>
        <begin position="353"/>
        <end position="362"/>
    </location>
</feature>
<feature type="compositionally biased region" description="Polar residues" evidence="1">
    <location>
        <begin position="397"/>
        <end position="408"/>
    </location>
</feature>
<feature type="region of interest" description="Disordered" evidence="1">
    <location>
        <begin position="1600"/>
        <end position="1796"/>
    </location>
</feature>
<gene>
    <name evidence="2" type="ORF">LARSCL_LOCUS16783</name>
</gene>
<feature type="region of interest" description="Disordered" evidence="1">
    <location>
        <begin position="1810"/>
        <end position="1891"/>
    </location>
</feature>
<feature type="compositionally biased region" description="Low complexity" evidence="1">
    <location>
        <begin position="1693"/>
        <end position="1710"/>
    </location>
</feature>
<evidence type="ECO:0000313" key="3">
    <source>
        <dbReference type="Proteomes" id="UP001497382"/>
    </source>
</evidence>
<feature type="compositionally biased region" description="Basic and acidic residues" evidence="1">
    <location>
        <begin position="544"/>
        <end position="558"/>
    </location>
</feature>
<proteinExistence type="predicted"/>
<dbReference type="Proteomes" id="UP001497382">
    <property type="component" value="Unassembled WGS sequence"/>
</dbReference>
<feature type="region of interest" description="Disordered" evidence="1">
    <location>
        <begin position="353"/>
        <end position="373"/>
    </location>
</feature>
<feature type="region of interest" description="Disordered" evidence="1">
    <location>
        <begin position="759"/>
        <end position="788"/>
    </location>
</feature>
<evidence type="ECO:0000256" key="1">
    <source>
        <dbReference type="SAM" id="MobiDB-lite"/>
    </source>
</evidence>
<feature type="compositionally biased region" description="Basic and acidic residues" evidence="1">
    <location>
        <begin position="1623"/>
        <end position="1637"/>
    </location>
</feature>
<organism evidence="2 3">
    <name type="scientific">Larinioides sclopetarius</name>
    <dbReference type="NCBI Taxonomy" id="280406"/>
    <lineage>
        <taxon>Eukaryota</taxon>
        <taxon>Metazoa</taxon>
        <taxon>Ecdysozoa</taxon>
        <taxon>Arthropoda</taxon>
        <taxon>Chelicerata</taxon>
        <taxon>Arachnida</taxon>
        <taxon>Araneae</taxon>
        <taxon>Araneomorphae</taxon>
        <taxon>Entelegynae</taxon>
        <taxon>Araneoidea</taxon>
        <taxon>Araneidae</taxon>
        <taxon>Larinioides</taxon>
    </lineage>
</organism>
<feature type="region of interest" description="Disordered" evidence="1">
    <location>
        <begin position="1387"/>
        <end position="1414"/>
    </location>
</feature>
<comment type="caution">
    <text evidence="2">The sequence shown here is derived from an EMBL/GenBank/DDBJ whole genome shotgun (WGS) entry which is preliminary data.</text>
</comment>
<feature type="compositionally biased region" description="Basic and acidic residues" evidence="1">
    <location>
        <begin position="500"/>
        <end position="523"/>
    </location>
</feature>
<feature type="compositionally biased region" description="Polar residues" evidence="1">
    <location>
        <begin position="1714"/>
        <end position="1745"/>
    </location>
</feature>
<reference evidence="2 3" key="1">
    <citation type="submission" date="2024-04" db="EMBL/GenBank/DDBJ databases">
        <authorList>
            <person name="Rising A."/>
            <person name="Reimegard J."/>
            <person name="Sonavane S."/>
            <person name="Akerstrom W."/>
            <person name="Nylinder S."/>
            <person name="Hedman E."/>
            <person name="Kallberg Y."/>
        </authorList>
    </citation>
    <scope>NUCLEOTIDE SEQUENCE [LARGE SCALE GENOMIC DNA]</scope>
</reference>
<sequence>MEYRVKKHFPWLIVAQRAFLNSFDGNYEVEILEWLQRNIAEDFQKVQLTHDLKIAKIFLKGIEYFYNHFCRIWRYHNQFSSRMESTWVYILSTIIKTCLFLSQGMKESKWIKQALNVIKRFPGEKHLIYDALLLIHSLDFRHKPAYAVILKTLFMDMPLFVPVIIDDPTEFLKVYLLVRRLKLRIKNKAERAKLYLRASKILAPPSLWDWLLENNFNVPWTRKGIKKVNLGINIDRKLGGTKRIKILKKLRKILLPGLCTKIKKEQCVKNCFGEGEYFRVTSSDEVSSEDDKEIKTKIDCATVKFSPKVPSAYKESTAAKRKKMKTCVSAPCTDQILSEDEKEEISVKETKVKNKKLKRKKQNSQEDGEEGMTACRLEMQRPVGNLDDDFSEENAFPSINHNSTISNYDNDEFLTEKKSKKRRKSVDLEENEQYNAGQVDLLFLECSSESVNLVREKIKRRRKLTLNKMAEKILNRKNEITDKDSCLVKEVMEQPAGGRKQREMVSEKKQDYKDNCDSKGEPKSKRKEKSVAEEDNVNVTPCDHSLHEDISHTADLAKSRRKKQKRQRAKQLDGIGQIAIHKESDAVVVAEIPCDHSLHEDISHTSVVTKSRRKRQKRQRTKQLDSTEEIELISIHKVSDAPVVVAETYANKAVPDEETCPSKGRIVDYDDTCSDKDRPVVLKELNHCSDSDPNSSKSKKNKDSKEELKSNPGDEAKITDESIFVIDSEPSQCLSKSGATQITYDTIYGAQQKDTSTNEISENINNNGHNLNSSNTLADLQDKDLPPESDLRLKVTDKSYAPEEAQGSCASNSSDLHEPIFEKEIRKSPDNQISRNVNGQDCKCEDGDNVISATMEEHTIQIDGGFLQDSAEITENVDCSLNQKSGLLENCESIKSDLTSEKLMDGNEKIPVRTDFEKVTIQKTNNSPEAVSLLESHGSSVSVHSSLNSDGFTQAIEMQKNGHPSIETDERLSVTDKVNCLKASSINTKTTENNDKVFVKREFPFKNNSLTCEVKKKERIQENRVSESLFDSPLKTDEILLPNVVNISSPEKMENNCTIKINSEAPLENSISNLLENKISLNCDDSSQEIVIKEEKLTSNSSLPDEINSEVVSDSNSNSSFEIDSLEVKRETDNTNIEIQRPSQNNFFYARPLYQLRGLFIDAKSPIFTSDPLDQDSERLPNHQIYDPTPQSFVSEVDTPNSSAAKAIMGRVLIFAELAGNQDMSIKQNINDGDFTSTPHSLSVNNLFLTPSVENEKPTECLSFSDISIENVGSLNESQSFACHTPESSEFLQYRDLFNHQDDNRSEDTLSENKSILKTDGSECPSDTCNDSEDDGSNSSSRNCYSPETVPDASNCKTNCETYVVKTECSWDDAITRQRFCMVDEKDDDDELEDDDDELEDDDEHDTRCSGDNQTDISTKMMQLKGWMLNPVVNLGERCDSKRFVDINASVSADSLSIPINSSALPVIKAEDEEASVLPVIKAEEEEINVAMPFDSKQSSLTVDNLSSPVNETGRGLGAIEQSMSIAEKREEIFKVNNDAKIEMQSGCKDVKEQCLATNQKLVELSDENDIHDHEATEFDKGPKSPFCDKDQETVKLKKEKEFSQDHKIIESDNGQELTGSGKEMELRNRFHTEVKTENSMSGDESSNILNQDAPPTPCMNLQSANLSSSTNQGRSASDDEGSSLVNQNTSASPSMNLRSRNSSSSSQEKYSSDNKGSSVVNQDTSSTLCMNLRNRNPLPSSQGKSIPADEDSNVFTQDTPATRCMNLRSRNPSASSIQEIKKRRSQTITKRSSKRLKKEVPLDFDFSELSLNSPKAPRGGKRYDSSNKNSSKVVKNEPPTSDHENPCRRVTRASVISSTADTKIKEQDTDPDGYNLRSRKSVIMPGKLKL</sequence>
<feature type="compositionally biased region" description="Basic residues" evidence="1">
    <location>
        <begin position="1782"/>
        <end position="1796"/>
    </location>
</feature>
<accession>A0AAV2B408</accession>
<feature type="region of interest" description="Disordered" evidence="1">
    <location>
        <begin position="686"/>
        <end position="716"/>
    </location>
</feature>
<feature type="compositionally biased region" description="Acidic residues" evidence="1">
    <location>
        <begin position="1387"/>
        <end position="1404"/>
    </location>
</feature>
<feature type="compositionally biased region" description="Low complexity" evidence="1">
    <location>
        <begin position="759"/>
        <end position="777"/>
    </location>
</feature>
<dbReference type="EMBL" id="CAXIEN010000272">
    <property type="protein sequence ID" value="CAL1290933.1"/>
    <property type="molecule type" value="Genomic_DNA"/>
</dbReference>
<protein>
    <submittedName>
        <fullName evidence="2">Uncharacterized protein</fullName>
    </submittedName>
</protein>
<keyword evidence="3" id="KW-1185">Reference proteome</keyword>
<feature type="compositionally biased region" description="Polar residues" evidence="1">
    <location>
        <begin position="1638"/>
        <end position="1651"/>
    </location>
</feature>
<feature type="compositionally biased region" description="Basic residues" evidence="1">
    <location>
        <begin position="559"/>
        <end position="569"/>
    </location>
</feature>
<feature type="compositionally biased region" description="Basic residues" evidence="1">
    <location>
        <begin position="610"/>
        <end position="621"/>
    </location>
</feature>
<feature type="compositionally biased region" description="Basic and acidic residues" evidence="1">
    <location>
        <begin position="701"/>
        <end position="716"/>
    </location>
</feature>
<feature type="compositionally biased region" description="Polar residues" evidence="1">
    <location>
        <begin position="1660"/>
        <end position="1676"/>
    </location>
</feature>
<feature type="region of interest" description="Disordered" evidence="1">
    <location>
        <begin position="1302"/>
        <end position="1352"/>
    </location>
</feature>
<feature type="region of interest" description="Disordered" evidence="1">
    <location>
        <begin position="386"/>
        <end position="411"/>
    </location>
</feature>
<name>A0AAV2B408_9ARAC</name>